<keyword evidence="1" id="KW-0472">Membrane</keyword>
<dbReference type="OrthoDB" id="4717855at2"/>
<keyword evidence="1" id="KW-1133">Transmembrane helix</keyword>
<evidence type="ECO:0008006" key="5">
    <source>
        <dbReference type="Google" id="ProtNLM"/>
    </source>
</evidence>
<evidence type="ECO:0000313" key="3">
    <source>
        <dbReference type="EMBL" id="SDD09202.1"/>
    </source>
</evidence>
<feature type="chain" id="PRO_5011579982" description="CopC domain-containing protein" evidence="2">
    <location>
        <begin position="29"/>
        <end position="179"/>
    </location>
</feature>
<organism evidence="3 4">
    <name type="scientific">Actinokineospora iranica</name>
    <dbReference type="NCBI Taxonomy" id="1271860"/>
    <lineage>
        <taxon>Bacteria</taxon>
        <taxon>Bacillati</taxon>
        <taxon>Actinomycetota</taxon>
        <taxon>Actinomycetes</taxon>
        <taxon>Pseudonocardiales</taxon>
        <taxon>Pseudonocardiaceae</taxon>
        <taxon>Actinokineospora</taxon>
    </lineage>
</organism>
<accession>A0A1G6RX11</accession>
<dbReference type="Proteomes" id="UP000199501">
    <property type="component" value="Unassembled WGS sequence"/>
</dbReference>
<name>A0A1G6RX11_9PSEU</name>
<keyword evidence="4" id="KW-1185">Reference proteome</keyword>
<keyword evidence="2" id="KW-0732">Signal</keyword>
<gene>
    <name evidence="3" type="ORF">SAMN05216174_10781</name>
</gene>
<evidence type="ECO:0000313" key="4">
    <source>
        <dbReference type="Proteomes" id="UP000199501"/>
    </source>
</evidence>
<evidence type="ECO:0000256" key="2">
    <source>
        <dbReference type="SAM" id="SignalP"/>
    </source>
</evidence>
<protein>
    <recommendedName>
        <fullName evidence="5">CopC domain-containing protein</fullName>
    </recommendedName>
</protein>
<dbReference type="STRING" id="1271860.SAMN05216174_10781"/>
<keyword evidence="1" id="KW-0812">Transmembrane</keyword>
<feature type="transmembrane region" description="Helical" evidence="1">
    <location>
        <begin position="148"/>
        <end position="169"/>
    </location>
</feature>
<dbReference type="RefSeq" id="WP_091451107.1">
    <property type="nucleotide sequence ID" value="NZ_FMZZ01000007.1"/>
</dbReference>
<feature type="signal peptide" evidence="2">
    <location>
        <begin position="1"/>
        <end position="28"/>
    </location>
</feature>
<dbReference type="EMBL" id="FMZZ01000007">
    <property type="protein sequence ID" value="SDD09202.1"/>
    <property type="molecule type" value="Genomic_DNA"/>
</dbReference>
<proteinExistence type="predicted"/>
<sequence length="179" mass="19518">MRVRLRRQATLLATVAGLLLAATPVAQAYEPVNIVHTEKVQAGPYPITVGFSTWPLRAIQSLDFTFAPDGGIEGKSGTLTMTPATRSTESRKRPLVRHPRKLEVWGLDIRALEEQGDWTFRFRLDGPEGPGEGALTLTALEPPGPPMALNWSLSTLPLIGLVAFLAIAWRRTRAEVLAG</sequence>
<reference evidence="4" key="1">
    <citation type="submission" date="2016-10" db="EMBL/GenBank/DDBJ databases">
        <authorList>
            <person name="Varghese N."/>
            <person name="Submissions S."/>
        </authorList>
    </citation>
    <scope>NUCLEOTIDE SEQUENCE [LARGE SCALE GENOMIC DNA]</scope>
    <source>
        <strain evidence="4">IBRC-M 10403</strain>
    </source>
</reference>
<evidence type="ECO:0000256" key="1">
    <source>
        <dbReference type="SAM" id="Phobius"/>
    </source>
</evidence>
<dbReference type="AlphaFoldDB" id="A0A1G6RX11"/>